<evidence type="ECO:0000313" key="4">
    <source>
        <dbReference type="EMBL" id="MEQ1404955.1"/>
    </source>
</evidence>
<keyword evidence="5" id="KW-1185">Reference proteome</keyword>
<dbReference type="PANTHER" id="PTHR35936:SF17">
    <property type="entry name" value="ARGININE-BINDING EXTRACELLULAR PROTEIN ARTP"/>
    <property type="match status" value="1"/>
</dbReference>
<dbReference type="RefSeq" id="WP_052182746.1">
    <property type="nucleotide sequence ID" value="NZ_JBEAAL010000004.1"/>
</dbReference>
<reference evidence="4 5" key="1">
    <citation type="submission" date="2024-05" db="EMBL/GenBank/DDBJ databases">
        <title>Neorhizobium sp. Rsf11, a plant growth promoting and heavy metal resistant PAH-degrader.</title>
        <authorList>
            <person name="Golubev S.N."/>
            <person name="Muratova A.Y."/>
            <person name="Markelova M.I."/>
        </authorList>
    </citation>
    <scope>NUCLEOTIDE SEQUENCE [LARGE SCALE GENOMIC DNA]</scope>
    <source>
        <strain evidence="4 5">Rsf11</strain>
    </source>
</reference>
<comment type="subcellular location">
    <subcellularLocation>
        <location evidence="1">Periplasm</location>
    </subcellularLocation>
</comment>
<organism evidence="4 5">
    <name type="scientific">Neorhizobium phenanthreniclasticum</name>
    <dbReference type="NCBI Taxonomy" id="3157917"/>
    <lineage>
        <taxon>Bacteria</taxon>
        <taxon>Pseudomonadati</taxon>
        <taxon>Pseudomonadota</taxon>
        <taxon>Alphaproteobacteria</taxon>
        <taxon>Hyphomicrobiales</taxon>
        <taxon>Rhizobiaceae</taxon>
        <taxon>Rhizobium/Agrobacterium group</taxon>
        <taxon>Neorhizobium</taxon>
    </lineage>
</organism>
<dbReference type="SUPFAM" id="SSF53850">
    <property type="entry name" value="Periplasmic binding protein-like II"/>
    <property type="match status" value="1"/>
</dbReference>
<comment type="caution">
    <text evidence="4">The sequence shown here is derived from an EMBL/GenBank/DDBJ whole genome shotgun (WGS) entry which is preliminary data.</text>
</comment>
<name>A0ABV0LZC7_9HYPH</name>
<protein>
    <submittedName>
        <fullName evidence="4">Transporter substrate-binding domain-containing protein</fullName>
    </submittedName>
</protein>
<gene>
    <name evidence="4" type="ORF">ABK249_08425</name>
</gene>
<keyword evidence="2" id="KW-0732">Signal</keyword>
<evidence type="ECO:0000313" key="5">
    <source>
        <dbReference type="Proteomes" id="UP001496627"/>
    </source>
</evidence>
<dbReference type="SMART" id="SM00062">
    <property type="entry name" value="PBPb"/>
    <property type="match status" value="1"/>
</dbReference>
<proteinExistence type="predicted"/>
<evidence type="ECO:0000256" key="1">
    <source>
        <dbReference type="ARBA" id="ARBA00004418"/>
    </source>
</evidence>
<feature type="domain" description="Solute-binding protein family 3/N-terminal" evidence="3">
    <location>
        <begin position="24"/>
        <end position="243"/>
    </location>
</feature>
<evidence type="ECO:0000256" key="2">
    <source>
        <dbReference type="ARBA" id="ARBA00022729"/>
    </source>
</evidence>
<dbReference type="Gene3D" id="3.40.190.10">
    <property type="entry name" value="Periplasmic binding protein-like II"/>
    <property type="match status" value="2"/>
</dbReference>
<accession>A0ABV0LZC7</accession>
<evidence type="ECO:0000259" key="3">
    <source>
        <dbReference type="SMART" id="SM00062"/>
    </source>
</evidence>
<sequence length="255" mass="26328">MSSTTTDAVARDDLALLELTPTGSLRIGIVAAPAPSALFAVFDAGSQAYRGVTLDIGGALAARLGVAVEIVNFPNSGACTDAVENGTIDVSFMPIDDERRRRVAFGPIYYVLESTYLVTASSGITTLEEVDREGVRVIGIANTTTIRSAARSLKTAVPEAVETIAEAIDRLLQGKAEALALSRDAFRTLLAKLPGARVLDGGFQQTGIAIAVAHGKPSALAFVSAFLEEAKASGLVRKALDDAGFADAPVAPPGA</sequence>
<dbReference type="PANTHER" id="PTHR35936">
    <property type="entry name" value="MEMBRANE-BOUND LYTIC MUREIN TRANSGLYCOSYLASE F"/>
    <property type="match status" value="1"/>
</dbReference>
<dbReference type="Pfam" id="PF00497">
    <property type="entry name" value="SBP_bac_3"/>
    <property type="match status" value="1"/>
</dbReference>
<dbReference type="Proteomes" id="UP001496627">
    <property type="component" value="Unassembled WGS sequence"/>
</dbReference>
<dbReference type="InterPro" id="IPR001638">
    <property type="entry name" value="Solute-binding_3/MltF_N"/>
</dbReference>
<dbReference type="EMBL" id="JBEAAL010000004">
    <property type="protein sequence ID" value="MEQ1404955.1"/>
    <property type="molecule type" value="Genomic_DNA"/>
</dbReference>